<dbReference type="InterPro" id="IPR033985">
    <property type="entry name" value="SusD-like_N"/>
</dbReference>
<evidence type="ECO:0000313" key="8">
    <source>
        <dbReference type="EMBL" id="EKY00043.1"/>
    </source>
</evidence>
<dbReference type="HOGENOM" id="CLU_015553_3_5_10"/>
<reference evidence="8 9" key="1">
    <citation type="submission" date="2012-05" db="EMBL/GenBank/DDBJ databases">
        <authorList>
            <person name="Weinstock G."/>
            <person name="Sodergren E."/>
            <person name="Lobos E.A."/>
            <person name="Fulton L."/>
            <person name="Fulton R."/>
            <person name="Courtney L."/>
            <person name="Fronick C."/>
            <person name="O'Laughlin M."/>
            <person name="Godfrey J."/>
            <person name="Wilson R.M."/>
            <person name="Miner T."/>
            <person name="Farmer C."/>
            <person name="Delehaunty K."/>
            <person name="Cordes M."/>
            <person name="Minx P."/>
            <person name="Tomlinson C."/>
            <person name="Chen J."/>
            <person name="Wollam A."/>
            <person name="Pepin K.H."/>
            <person name="Bhonagiri V."/>
            <person name="Zhang X."/>
            <person name="Suruliraj S."/>
            <person name="Warren W."/>
            <person name="Mitreva M."/>
            <person name="Mardis E.R."/>
            <person name="Wilson R.K."/>
        </authorList>
    </citation>
    <scope>NUCLEOTIDE SEQUENCE [LARGE SCALE GENOMIC DNA]</scope>
    <source>
        <strain evidence="8 9">F0055</strain>
    </source>
</reference>
<dbReference type="EMBL" id="AMEP01000094">
    <property type="protein sequence ID" value="EKY00043.1"/>
    <property type="molecule type" value="Genomic_DNA"/>
</dbReference>
<evidence type="ECO:0000256" key="5">
    <source>
        <dbReference type="ARBA" id="ARBA00023237"/>
    </source>
</evidence>
<dbReference type="OrthoDB" id="630434at2"/>
<comment type="subcellular location">
    <subcellularLocation>
        <location evidence="1">Cell outer membrane</location>
    </subcellularLocation>
</comment>
<dbReference type="PROSITE" id="PS51257">
    <property type="entry name" value="PROKAR_LIPOPROTEIN"/>
    <property type="match status" value="1"/>
</dbReference>
<dbReference type="InterPro" id="IPR012944">
    <property type="entry name" value="SusD_RagB_dom"/>
</dbReference>
<dbReference type="Gene3D" id="1.25.40.900">
    <property type="match status" value="1"/>
</dbReference>
<keyword evidence="9" id="KW-1185">Reference proteome</keyword>
<name>L1N9I5_9BACT</name>
<dbReference type="Pfam" id="PF14322">
    <property type="entry name" value="SusD-like_3"/>
    <property type="match status" value="1"/>
</dbReference>
<dbReference type="GO" id="GO:0009279">
    <property type="term" value="C:cell outer membrane"/>
    <property type="evidence" value="ECO:0007669"/>
    <property type="project" value="UniProtKB-SubCell"/>
</dbReference>
<dbReference type="RefSeq" id="WP_009162757.1">
    <property type="nucleotide sequence ID" value="NZ_KB291002.1"/>
</dbReference>
<protein>
    <submittedName>
        <fullName evidence="8">SusD family protein</fullName>
    </submittedName>
</protein>
<dbReference type="PATRIC" id="fig|1127699.3.peg.1333"/>
<dbReference type="AlphaFoldDB" id="L1N9I5"/>
<evidence type="ECO:0000256" key="1">
    <source>
        <dbReference type="ARBA" id="ARBA00004442"/>
    </source>
</evidence>
<dbReference type="Pfam" id="PF07980">
    <property type="entry name" value="SusD_RagB"/>
    <property type="match status" value="1"/>
</dbReference>
<evidence type="ECO:0000259" key="6">
    <source>
        <dbReference type="Pfam" id="PF07980"/>
    </source>
</evidence>
<evidence type="ECO:0000256" key="3">
    <source>
        <dbReference type="ARBA" id="ARBA00022729"/>
    </source>
</evidence>
<feature type="domain" description="RagB/SusD" evidence="6">
    <location>
        <begin position="321"/>
        <end position="462"/>
    </location>
</feature>
<dbReference type="STRING" id="1127699.HMPREF9151_01443"/>
<dbReference type="SUPFAM" id="SSF48452">
    <property type="entry name" value="TPR-like"/>
    <property type="match status" value="1"/>
</dbReference>
<dbReference type="Proteomes" id="UP000010433">
    <property type="component" value="Unassembled WGS sequence"/>
</dbReference>
<dbReference type="Gene3D" id="1.25.40.390">
    <property type="match status" value="1"/>
</dbReference>
<evidence type="ECO:0000256" key="2">
    <source>
        <dbReference type="ARBA" id="ARBA00006275"/>
    </source>
</evidence>
<keyword evidence="5" id="KW-0998">Cell outer membrane</keyword>
<comment type="caution">
    <text evidence="8">The sequence shown here is derived from an EMBL/GenBank/DDBJ whole genome shotgun (WGS) entry which is preliminary data.</text>
</comment>
<evidence type="ECO:0000259" key="7">
    <source>
        <dbReference type="Pfam" id="PF14322"/>
    </source>
</evidence>
<feature type="domain" description="SusD-like N-terminal" evidence="7">
    <location>
        <begin position="23"/>
        <end position="234"/>
    </location>
</feature>
<proteinExistence type="inferred from homology"/>
<accession>L1N9I5</accession>
<sequence length="466" mass="52455">MKTNIIRYGCWALLAFVTAGCNDFLNVEQKGRTTIPAFLSTPQGLKAGLAGTYNTLYAYYDNEFLKYPEVTGNMSSMNLSSGSSMLEQYNFTPNPGDGTTSYYIWKRMAEAMTNANNLIQYEPAVESAYPAQAAECKQILGQALLIRAMVHFDMVRVYAQPYNYTADASHIGIPVQIKSPGPDDNLARNTVKEVYDQILSDLNQAAQILTDEAATDVHYGSLQAVNAQLSRVYLYMENWQQALTYAQRAIGTQTLAQADDYINMFMNLNTRGETILRLSGKDINGKLKGFYESECLPADTLLTLFDTDDIRLRLLRSGGEKKCMKYTATTIPDNQDKREDPILFRLSEMYLTAAEAAWHLNNYTEARLHIKAVMERAVGTVKADAALTACTDAELLELILKERVKELCFEGHNFFDLTRRKQSVVREAATNATVKRINYPSKYFVLPIPRYELNANGRMQPNENND</sequence>
<evidence type="ECO:0000256" key="4">
    <source>
        <dbReference type="ARBA" id="ARBA00023136"/>
    </source>
</evidence>
<comment type="similarity">
    <text evidence="2">Belongs to the SusD family.</text>
</comment>
<keyword evidence="4" id="KW-0472">Membrane</keyword>
<organism evidence="8 9">
    <name type="scientific">Hoylesella saccharolytica F0055</name>
    <dbReference type="NCBI Taxonomy" id="1127699"/>
    <lineage>
        <taxon>Bacteria</taxon>
        <taxon>Pseudomonadati</taxon>
        <taxon>Bacteroidota</taxon>
        <taxon>Bacteroidia</taxon>
        <taxon>Bacteroidales</taxon>
        <taxon>Prevotellaceae</taxon>
        <taxon>Hoylesella</taxon>
    </lineage>
</organism>
<gene>
    <name evidence="8" type="ORF">HMPREF9151_01443</name>
</gene>
<dbReference type="InterPro" id="IPR011990">
    <property type="entry name" value="TPR-like_helical_dom_sf"/>
</dbReference>
<evidence type="ECO:0000313" key="9">
    <source>
        <dbReference type="Proteomes" id="UP000010433"/>
    </source>
</evidence>
<dbReference type="Gene3D" id="2.20.20.130">
    <property type="match status" value="1"/>
</dbReference>
<keyword evidence="3" id="KW-0732">Signal</keyword>